<evidence type="ECO:0000256" key="14">
    <source>
        <dbReference type="SAM" id="MobiDB-lite"/>
    </source>
</evidence>
<dbReference type="PROSITE" id="PS01358">
    <property type="entry name" value="ZF_RANBP2_1"/>
    <property type="match status" value="1"/>
</dbReference>
<dbReference type="OMA" id="IRCMAFR"/>
<keyword evidence="18" id="KW-1185">Reference proteome</keyword>
<sequence length="449" mass="51753">MDSGDEINIYSDNEVNDYDGEDANNTDCNYDSLIMEEDSMDSDDSYTEKTRLEGSKDQNYTVLKQSDIRERQENTIAEVATILSVSEAAATVLLRHYNWSVSKVHEAWFADEDRVRKNLGLFDKPIIEIPCDSEIMCGICFDLFPRDEIVSAACGHPYCIECFRYYISTSINDGPGCLILRCPDMTCCAAIDGDMVNKLVLDEEKNKYSTYLYRSFVEENKKIKWCPGPGCEYAIEFDDNHGWDVTCTCGFMFCWNCVEDAHRPVDCETVANWIAKDHDESETMNWILAKTKPCPKCARPIEKKGGCMHMTCNPPCNYEFCWICLGDLDNHWNCNGYKEDKKKEDEKAKKRLFEFLQGEAEAGLERLHGYAEKEVRQFLKDPEGSVNFEEFELKLKSLTGMTKNYFEKLVRALENGLSEVQTFEYWNCDLCTFANSWENVTCEMCQMHL</sequence>
<dbReference type="Gramene" id="QL02p007118:mrna">
    <property type="protein sequence ID" value="QL02p007118:mrna"/>
    <property type="gene ID" value="QL02p007118"/>
</dbReference>
<dbReference type="Gene3D" id="2.20.25.20">
    <property type="match status" value="1"/>
</dbReference>
<dbReference type="GO" id="GO:0008270">
    <property type="term" value="F:zinc ion binding"/>
    <property type="evidence" value="ECO:0007669"/>
    <property type="project" value="UniProtKB-KW"/>
</dbReference>
<evidence type="ECO:0000256" key="5">
    <source>
        <dbReference type="ARBA" id="ARBA00005884"/>
    </source>
</evidence>
<evidence type="ECO:0000313" key="17">
    <source>
        <dbReference type="EnsemblPlants" id="QL02p007118:mrna"/>
    </source>
</evidence>
<evidence type="ECO:0000256" key="12">
    <source>
        <dbReference type="ARBA" id="ARBA00022833"/>
    </source>
</evidence>
<feature type="domain" description="RING-type" evidence="15">
    <location>
        <begin position="137"/>
        <end position="181"/>
    </location>
</feature>
<feature type="compositionally biased region" description="Acidic residues" evidence="14">
    <location>
        <begin position="14"/>
        <end position="24"/>
    </location>
</feature>
<evidence type="ECO:0000256" key="10">
    <source>
        <dbReference type="ARBA" id="ARBA00022771"/>
    </source>
</evidence>
<comment type="pathway">
    <text evidence="4">Protein modification; protein ubiquitination.</text>
</comment>
<dbReference type="InterPro" id="IPR002867">
    <property type="entry name" value="IBR_dom"/>
</dbReference>
<evidence type="ECO:0000256" key="1">
    <source>
        <dbReference type="ARBA" id="ARBA00001798"/>
    </source>
</evidence>
<evidence type="ECO:0000256" key="4">
    <source>
        <dbReference type="ARBA" id="ARBA00004906"/>
    </source>
</evidence>
<dbReference type="PROSITE" id="PS50089">
    <property type="entry name" value="ZF_RING_2"/>
    <property type="match status" value="1"/>
</dbReference>
<dbReference type="EC" id="2.3.2.31" evidence="6"/>
<protein>
    <recommendedName>
        <fullName evidence="6">RBR-type E3 ubiquitin transferase</fullName>
        <ecNumber evidence="6">2.3.2.31</ecNumber>
    </recommendedName>
</protein>
<dbReference type="CDD" id="cd20346">
    <property type="entry name" value="BRcat_RBR_ANKIB1"/>
    <property type="match status" value="1"/>
</dbReference>
<dbReference type="Proteomes" id="UP000594261">
    <property type="component" value="Chromosome 2"/>
</dbReference>
<keyword evidence="12" id="KW-0862">Zinc</keyword>
<dbReference type="Gene3D" id="1.20.120.1750">
    <property type="match status" value="2"/>
</dbReference>
<dbReference type="InParanoid" id="A0A7N2KS79"/>
<evidence type="ECO:0000256" key="3">
    <source>
        <dbReference type="ARBA" id="ARBA00003976"/>
    </source>
</evidence>
<evidence type="ECO:0000259" key="16">
    <source>
        <dbReference type="PROSITE" id="PS51873"/>
    </source>
</evidence>
<keyword evidence="10 13" id="KW-0863">Zinc-finger</keyword>
<dbReference type="Pfam" id="PF21235">
    <property type="entry name" value="UBA_ARI1"/>
    <property type="match status" value="1"/>
</dbReference>
<dbReference type="InterPro" id="IPR054694">
    <property type="entry name" value="Parkin-like_IBR"/>
</dbReference>
<comment type="cofactor">
    <cofactor evidence="2">
        <name>Zn(2+)</name>
        <dbReference type="ChEBI" id="CHEBI:29105"/>
    </cofactor>
</comment>
<feature type="region of interest" description="Disordered" evidence="14">
    <location>
        <begin position="1"/>
        <end position="24"/>
    </location>
</feature>
<keyword evidence="9" id="KW-0677">Repeat</keyword>
<dbReference type="FunFam" id="3.30.40.10:FF:000019">
    <property type="entry name" value="RBR-type E3 ubiquitin transferase"/>
    <property type="match status" value="1"/>
</dbReference>
<evidence type="ECO:0000256" key="2">
    <source>
        <dbReference type="ARBA" id="ARBA00001947"/>
    </source>
</evidence>
<dbReference type="PANTHER" id="PTHR11685">
    <property type="entry name" value="RBR FAMILY RING FINGER AND IBR DOMAIN-CONTAINING"/>
    <property type="match status" value="1"/>
</dbReference>
<dbReference type="InterPro" id="IPR031127">
    <property type="entry name" value="E3_UB_ligase_RBR"/>
</dbReference>
<dbReference type="Pfam" id="PF01485">
    <property type="entry name" value="IBR"/>
    <property type="match status" value="1"/>
</dbReference>
<dbReference type="PROSITE" id="PS51873">
    <property type="entry name" value="TRIAD"/>
    <property type="match status" value="1"/>
</dbReference>
<dbReference type="InterPro" id="IPR044066">
    <property type="entry name" value="TRIAD_supradom"/>
</dbReference>
<dbReference type="AlphaFoldDB" id="A0A7N2KS79"/>
<keyword evidence="8" id="KW-0479">Metal-binding</keyword>
<evidence type="ECO:0000259" key="15">
    <source>
        <dbReference type="PROSITE" id="PS50089"/>
    </source>
</evidence>
<organism evidence="17 18">
    <name type="scientific">Quercus lobata</name>
    <name type="common">Valley oak</name>
    <dbReference type="NCBI Taxonomy" id="97700"/>
    <lineage>
        <taxon>Eukaryota</taxon>
        <taxon>Viridiplantae</taxon>
        <taxon>Streptophyta</taxon>
        <taxon>Embryophyta</taxon>
        <taxon>Tracheophyta</taxon>
        <taxon>Spermatophyta</taxon>
        <taxon>Magnoliopsida</taxon>
        <taxon>eudicotyledons</taxon>
        <taxon>Gunneridae</taxon>
        <taxon>Pentapetalae</taxon>
        <taxon>rosids</taxon>
        <taxon>fabids</taxon>
        <taxon>Fagales</taxon>
        <taxon>Fagaceae</taxon>
        <taxon>Quercus</taxon>
    </lineage>
</organism>
<accession>A0A7N2KS79</accession>
<dbReference type="SMART" id="SM00647">
    <property type="entry name" value="IBR"/>
    <property type="match status" value="2"/>
</dbReference>
<keyword evidence="11" id="KW-0833">Ubl conjugation pathway</keyword>
<comment type="catalytic activity">
    <reaction evidence="1">
        <text>[E2 ubiquitin-conjugating enzyme]-S-ubiquitinyl-L-cysteine + [acceptor protein]-L-lysine = [E2 ubiquitin-conjugating enzyme]-L-cysteine + [acceptor protein]-N(6)-ubiquitinyl-L-lysine.</text>
        <dbReference type="EC" id="2.3.2.31"/>
    </reaction>
</comment>
<evidence type="ECO:0000256" key="7">
    <source>
        <dbReference type="ARBA" id="ARBA00022679"/>
    </source>
</evidence>
<dbReference type="InterPro" id="IPR013083">
    <property type="entry name" value="Znf_RING/FYVE/PHD"/>
</dbReference>
<proteinExistence type="inferred from homology"/>
<reference evidence="17" key="2">
    <citation type="submission" date="2021-01" db="UniProtKB">
        <authorList>
            <consortium name="EnsemblPlants"/>
        </authorList>
    </citation>
    <scope>IDENTIFICATION</scope>
</reference>
<dbReference type="UniPathway" id="UPA00143"/>
<reference evidence="18" key="1">
    <citation type="journal article" date="2016" name="G3 (Bethesda)">
        <title>First Draft Assembly and Annotation of the Genome of a California Endemic Oak Quercus lobata Nee (Fagaceae).</title>
        <authorList>
            <person name="Sork V.L."/>
            <person name="Fitz-Gibbon S.T."/>
            <person name="Puiu D."/>
            <person name="Crepeau M."/>
            <person name="Gugger P.F."/>
            <person name="Sherman R."/>
            <person name="Stevens K."/>
            <person name="Langley C.H."/>
            <person name="Pellegrini M."/>
            <person name="Salzberg S.L."/>
        </authorList>
    </citation>
    <scope>NUCLEOTIDE SEQUENCE [LARGE SCALE GENOMIC DNA]</scope>
    <source>
        <strain evidence="18">cv. SW786</strain>
    </source>
</reference>
<evidence type="ECO:0000256" key="13">
    <source>
        <dbReference type="PROSITE-ProRule" id="PRU00175"/>
    </source>
</evidence>
<dbReference type="EnsemblPlants" id="QL02p007118:mrna">
    <property type="protein sequence ID" value="QL02p007118:mrna"/>
    <property type="gene ID" value="QL02p007118"/>
</dbReference>
<dbReference type="GO" id="GO:0016567">
    <property type="term" value="P:protein ubiquitination"/>
    <property type="evidence" value="ECO:0007669"/>
    <property type="project" value="UniProtKB-UniPathway"/>
</dbReference>
<dbReference type="Gene3D" id="3.30.40.10">
    <property type="entry name" value="Zinc/RING finger domain, C3HC4 (zinc finger)"/>
    <property type="match status" value="1"/>
</dbReference>
<evidence type="ECO:0000256" key="9">
    <source>
        <dbReference type="ARBA" id="ARBA00022737"/>
    </source>
</evidence>
<comment type="function">
    <text evidence="3">Might act as an E3 ubiquitin-protein ligase, or as part of E3 complex, which accepts ubiquitin from specific E2 ubiquitin-conjugating enzymes and then transfers it to substrates.</text>
</comment>
<feature type="domain" description="RING-type" evidence="16">
    <location>
        <begin position="133"/>
        <end position="338"/>
    </location>
</feature>
<dbReference type="Pfam" id="PF22605">
    <property type="entry name" value="IBR_2"/>
    <property type="match status" value="1"/>
</dbReference>
<dbReference type="InterPro" id="IPR001876">
    <property type="entry name" value="Znf_RanBP2"/>
</dbReference>
<dbReference type="GO" id="GO:0061630">
    <property type="term" value="F:ubiquitin protein ligase activity"/>
    <property type="evidence" value="ECO:0007669"/>
    <property type="project" value="UniProtKB-EC"/>
</dbReference>
<dbReference type="SMART" id="SM00184">
    <property type="entry name" value="RING"/>
    <property type="match status" value="2"/>
</dbReference>
<evidence type="ECO:0000313" key="18">
    <source>
        <dbReference type="Proteomes" id="UP000594261"/>
    </source>
</evidence>
<name>A0A7N2KS79_QUELO</name>
<evidence type="ECO:0000256" key="11">
    <source>
        <dbReference type="ARBA" id="ARBA00022786"/>
    </source>
</evidence>
<dbReference type="SUPFAM" id="SSF57850">
    <property type="entry name" value="RING/U-box"/>
    <property type="match status" value="3"/>
</dbReference>
<dbReference type="InterPro" id="IPR048962">
    <property type="entry name" value="ARIH1-like_UBL"/>
</dbReference>
<comment type="similarity">
    <text evidence="5">Belongs to the RBR family. Ariadne subfamily.</text>
</comment>
<evidence type="ECO:0000256" key="6">
    <source>
        <dbReference type="ARBA" id="ARBA00012251"/>
    </source>
</evidence>
<keyword evidence="7" id="KW-0808">Transferase</keyword>
<evidence type="ECO:0000256" key="8">
    <source>
        <dbReference type="ARBA" id="ARBA00022723"/>
    </source>
</evidence>
<dbReference type="InterPro" id="IPR001841">
    <property type="entry name" value="Znf_RING"/>
</dbReference>